<keyword evidence="2" id="KW-1185">Reference proteome</keyword>
<name>A0A1X1R1M0_MYCBE</name>
<sequence>MAAVFWAGVFARLGVLAVVFFAAVFRAPGVAAVAFCAGAFLATARLMEVRLAADRLPAAAFVAPPFLGACQPTAFAARPLYRARLARDVAERLFHVVDETLSSHHTPRAGSVFTYSMRLNILGRRRFAEKTG</sequence>
<evidence type="ECO:0000313" key="1">
    <source>
        <dbReference type="EMBL" id="ORU97814.1"/>
    </source>
</evidence>
<gene>
    <name evidence="1" type="ORF">AWB93_16430</name>
</gene>
<reference evidence="1 2" key="1">
    <citation type="submission" date="2016-01" db="EMBL/GenBank/DDBJ databases">
        <title>The new phylogeny of the genus Mycobacterium.</title>
        <authorList>
            <person name="Tarcisio F."/>
            <person name="Conor M."/>
            <person name="Antonella G."/>
            <person name="Elisabetta G."/>
            <person name="Giulia F.S."/>
            <person name="Sara T."/>
            <person name="Anna F."/>
            <person name="Clotilde B."/>
            <person name="Roberto B."/>
            <person name="Veronica D.S."/>
            <person name="Fabio R."/>
            <person name="Monica P."/>
            <person name="Olivier J."/>
            <person name="Enrico T."/>
            <person name="Nicola S."/>
        </authorList>
    </citation>
    <scope>NUCLEOTIDE SEQUENCE [LARGE SCALE GENOMIC DNA]</scope>
    <source>
        <strain evidence="1 2">DSM 44277</strain>
    </source>
</reference>
<dbReference type="Proteomes" id="UP000193990">
    <property type="component" value="Unassembled WGS sequence"/>
</dbReference>
<accession>A0A1X1R1M0</accession>
<dbReference type="RefSeq" id="WP_066911477.1">
    <property type="nucleotide sequence ID" value="NZ_JACKSV010000094.1"/>
</dbReference>
<evidence type="ECO:0000313" key="2">
    <source>
        <dbReference type="Proteomes" id="UP000193990"/>
    </source>
</evidence>
<comment type="caution">
    <text evidence="1">The sequence shown here is derived from an EMBL/GenBank/DDBJ whole genome shotgun (WGS) entry which is preliminary data.</text>
</comment>
<dbReference type="AlphaFoldDB" id="A0A1X1R1M0"/>
<proteinExistence type="predicted"/>
<dbReference type="EMBL" id="LQOK01000037">
    <property type="protein sequence ID" value="ORU97814.1"/>
    <property type="molecule type" value="Genomic_DNA"/>
</dbReference>
<organism evidence="1 2">
    <name type="scientific">Mycobacterium bohemicum</name>
    <dbReference type="NCBI Taxonomy" id="56425"/>
    <lineage>
        <taxon>Bacteria</taxon>
        <taxon>Bacillati</taxon>
        <taxon>Actinomycetota</taxon>
        <taxon>Actinomycetes</taxon>
        <taxon>Mycobacteriales</taxon>
        <taxon>Mycobacteriaceae</taxon>
        <taxon>Mycobacterium</taxon>
    </lineage>
</organism>
<protein>
    <submittedName>
        <fullName evidence="1">Uncharacterized protein</fullName>
    </submittedName>
</protein>